<keyword evidence="1 4" id="KW-0479">Metal-binding</keyword>
<dbReference type="RefSeq" id="WP_288196360.1">
    <property type="nucleotide sequence ID" value="NZ_LT608334.1"/>
</dbReference>
<dbReference type="EMBL" id="FMJD01000007">
    <property type="protein sequence ID" value="SCM76109.1"/>
    <property type="molecule type" value="Genomic_DNA"/>
</dbReference>
<evidence type="ECO:0000256" key="4">
    <source>
        <dbReference type="RuleBase" id="RU361277"/>
    </source>
</evidence>
<dbReference type="SUPFAM" id="SSF50129">
    <property type="entry name" value="GroES-like"/>
    <property type="match status" value="1"/>
</dbReference>
<dbReference type="SMART" id="SM00829">
    <property type="entry name" value="PKS_ER"/>
    <property type="match status" value="1"/>
</dbReference>
<dbReference type="PROSITE" id="PS00059">
    <property type="entry name" value="ADH_ZINC"/>
    <property type="match status" value="1"/>
</dbReference>
<dbReference type="InterPro" id="IPR050129">
    <property type="entry name" value="Zn_alcohol_dh"/>
</dbReference>
<dbReference type="InterPro" id="IPR036291">
    <property type="entry name" value="NAD(P)-bd_dom_sf"/>
</dbReference>
<dbReference type="InterPro" id="IPR013149">
    <property type="entry name" value="ADH-like_C"/>
</dbReference>
<name>A0A212LFF2_9HYPH</name>
<reference evidence="6" key="1">
    <citation type="submission" date="2016-08" db="EMBL/GenBank/DDBJ databases">
        <authorList>
            <person name="Seilhamer J.J."/>
        </authorList>
    </citation>
    <scope>NUCLEOTIDE SEQUENCE</scope>
    <source>
        <strain evidence="6">86</strain>
    </source>
</reference>
<dbReference type="InterPro" id="IPR002328">
    <property type="entry name" value="ADH_Zn_CS"/>
</dbReference>
<sequence length="345" mass="36437">MKMKAALFDAPEHMTVGTFDLATCGPDDMIVKVHACGICGSDIRNFRTGLKADVGAQIMGHEFTGVVTETGFNVTRFKPGDRVAVAPDVSCGVCYYCRRGLVNLCDNHRMVGTHWPGAFAEYVHFPKVVMERGMIHAIPEGLSLNDAALSEPASSVIAAQENAGVGLGDTVLIIGDGPIGCLHIEVARARGAARIIMAGLTRLKEAARFEPDLLIDAGSQDTVAEVLKATGGLGADVAICATPVAATHAQAVRAVRKRGVVVLFGGLPKTAPDTTFDANRVHYGEISVIGAFSYPAYIHEKALATIAAGQIRPEKYFNLTVGLDDIVEGFRAAAEGRALKVLVKP</sequence>
<dbReference type="Gene3D" id="3.40.50.720">
    <property type="entry name" value="NAD(P)-binding Rossmann-like Domain"/>
    <property type="match status" value="1"/>
</dbReference>
<dbReference type="PANTHER" id="PTHR43401:SF2">
    <property type="entry name" value="L-THREONINE 3-DEHYDROGENASE"/>
    <property type="match status" value="1"/>
</dbReference>
<proteinExistence type="inferred from homology"/>
<evidence type="ECO:0000259" key="5">
    <source>
        <dbReference type="SMART" id="SM00829"/>
    </source>
</evidence>
<accession>A0A212LFF2</accession>
<dbReference type="GO" id="GO:0016616">
    <property type="term" value="F:oxidoreductase activity, acting on the CH-OH group of donors, NAD or NADP as acceptor"/>
    <property type="evidence" value="ECO:0007669"/>
    <property type="project" value="UniProtKB-ARBA"/>
</dbReference>
<evidence type="ECO:0000313" key="6">
    <source>
        <dbReference type="EMBL" id="SCM76109.1"/>
    </source>
</evidence>
<dbReference type="InterPro" id="IPR020843">
    <property type="entry name" value="ER"/>
</dbReference>
<dbReference type="Pfam" id="PF00107">
    <property type="entry name" value="ADH_zinc_N"/>
    <property type="match status" value="1"/>
</dbReference>
<evidence type="ECO:0000256" key="1">
    <source>
        <dbReference type="ARBA" id="ARBA00022723"/>
    </source>
</evidence>
<dbReference type="Pfam" id="PF08240">
    <property type="entry name" value="ADH_N"/>
    <property type="match status" value="1"/>
</dbReference>
<dbReference type="InterPro" id="IPR011032">
    <property type="entry name" value="GroES-like_sf"/>
</dbReference>
<dbReference type="InterPro" id="IPR013154">
    <property type="entry name" value="ADH-like_N"/>
</dbReference>
<feature type="domain" description="Enoyl reductase (ER)" evidence="5">
    <location>
        <begin position="9"/>
        <end position="343"/>
    </location>
</feature>
<dbReference type="PANTHER" id="PTHR43401">
    <property type="entry name" value="L-THREONINE 3-DEHYDROGENASE"/>
    <property type="match status" value="1"/>
</dbReference>
<evidence type="ECO:0000256" key="3">
    <source>
        <dbReference type="ARBA" id="ARBA00023002"/>
    </source>
</evidence>
<comment type="cofactor">
    <cofactor evidence="4">
        <name>Zn(2+)</name>
        <dbReference type="ChEBI" id="CHEBI:29105"/>
    </cofactor>
</comment>
<protein>
    <submittedName>
        <fullName evidence="6">GroES-like protein</fullName>
    </submittedName>
</protein>
<evidence type="ECO:0000256" key="2">
    <source>
        <dbReference type="ARBA" id="ARBA00022833"/>
    </source>
</evidence>
<dbReference type="AlphaFoldDB" id="A0A212LFF2"/>
<keyword evidence="2 4" id="KW-0862">Zinc</keyword>
<keyword evidence="3" id="KW-0560">Oxidoreductase</keyword>
<gene>
    <name evidence="6" type="ORF">KL86PLE_30556</name>
</gene>
<comment type="similarity">
    <text evidence="4">Belongs to the zinc-containing alcohol dehydrogenase family.</text>
</comment>
<organism evidence="6">
    <name type="scientific">uncultured Pleomorphomonas sp</name>
    <dbReference type="NCBI Taxonomy" id="442121"/>
    <lineage>
        <taxon>Bacteria</taxon>
        <taxon>Pseudomonadati</taxon>
        <taxon>Pseudomonadota</taxon>
        <taxon>Alphaproteobacteria</taxon>
        <taxon>Hyphomicrobiales</taxon>
        <taxon>Pleomorphomonadaceae</taxon>
        <taxon>Pleomorphomonas</taxon>
        <taxon>environmental samples</taxon>
    </lineage>
</organism>
<dbReference type="GO" id="GO:0008270">
    <property type="term" value="F:zinc ion binding"/>
    <property type="evidence" value="ECO:0007669"/>
    <property type="project" value="InterPro"/>
</dbReference>
<dbReference type="SUPFAM" id="SSF51735">
    <property type="entry name" value="NAD(P)-binding Rossmann-fold domains"/>
    <property type="match status" value="1"/>
</dbReference>
<dbReference type="Gene3D" id="3.90.180.10">
    <property type="entry name" value="Medium-chain alcohol dehydrogenases, catalytic domain"/>
    <property type="match status" value="1"/>
</dbReference>